<dbReference type="CDD" id="cd11336">
    <property type="entry name" value="AmyAc_MTSase"/>
    <property type="match status" value="1"/>
</dbReference>
<dbReference type="SMART" id="SM00642">
    <property type="entry name" value="Aamy"/>
    <property type="match status" value="1"/>
</dbReference>
<dbReference type="EMBL" id="CP118247">
    <property type="protein sequence ID" value="WDR05889.1"/>
    <property type="molecule type" value="Genomic_DNA"/>
</dbReference>
<sequence length="814" mass="90681">MTIPRATYRLQLNRNFTFADAEALVPYLSQLGISHVYLSPILKAQPGSTHGYDTVDYQQLNPELGSLDQFRALTKSLHRHDMGAILDFVPNHMGVGGADNAQWLDVLKHGAASQFADWFDIDWNPPRPDLVGKILVPFLGQTYAECLKTGGLEVRRDGTGFAVWANDKDKLPIRPEDEECLCRELGTADAAIAALNGSPGNADSWSGLAALINRQHWRLAHFSVAADDINYRRFFVNNELAGIKIERPDVFEHAHSLVFSLIAEGLINGLRIDHIDGLLDPKNYLETLRAKSPRPIYLVVEKILAPHEGLRCNWPIEGTTGYEVGAQLTRVLMQRDAKLTVDAAYEDFVGAVPSPEDEAYRCKLRIMDNELTAELAALARLFARCAWSAPATSDLTKAGLRRALRETIAHLAVYRTYQDGAIFSPRDRRETAIAIAKARNAQPQIQPDVFDFIADVFGGRLKSPYDLDFVERAIGRFQQYSGPVMAKGLEDTALYRFNRLIALNEVGAHPDRFSLSIAAFHDANQRRLRTYPCSMIATSTHDTKRSEDTRAIIASIADAPDLWRTSVLGWRAALSEVGGGSIAPNDLYLFLQLLLGGWPLFGAPTDLGDRLKNAMIKSMREARQRSDWGVNNTAYETTVCVFIGRAMTHASFMDRFLEVRGTFATIARRKILIQTALKLTIPGIPDIYQGTESWDQSFMDPDNRRPVNFADLSQRLQFPDPEIDEKLILTHTLLGLRKEAAGLFALGSYEAIDGGEDVLAFERRHGQNRVRIYVDLSTGHCNTRHLPLHEVGSQSMNLVYGSTKGPVAILAEKQ</sequence>
<dbReference type="NCBIfam" id="TIGR02401">
    <property type="entry name" value="trehalose_TreY"/>
    <property type="match status" value="1"/>
</dbReference>
<dbReference type="PANTHER" id="PTHR10357">
    <property type="entry name" value="ALPHA-AMYLASE FAMILY MEMBER"/>
    <property type="match status" value="1"/>
</dbReference>
<dbReference type="Gene3D" id="1.10.10.470">
    <property type="entry name" value="Maltooligosyl trehalose synthase, domain 4"/>
    <property type="match status" value="1"/>
</dbReference>
<dbReference type="RefSeq" id="WP_282211407.1">
    <property type="nucleotide sequence ID" value="NZ_CP118247.1"/>
</dbReference>
<evidence type="ECO:0000313" key="3">
    <source>
        <dbReference type="Proteomes" id="UP001222118"/>
    </source>
</evidence>
<feature type="domain" description="Glycosyl hydrolase family 13 catalytic" evidence="1">
    <location>
        <begin position="1"/>
        <end position="737"/>
    </location>
</feature>
<name>A0ABY7YYC2_9HYPH</name>
<dbReference type="InterPro" id="IPR006047">
    <property type="entry name" value="GH13_cat_dom"/>
</dbReference>
<reference evidence="2 3" key="1">
    <citation type="submission" date="2023-02" db="EMBL/GenBank/DDBJ databases">
        <title>Devosia chondri sp. nov., isolated from the phycosphere of marine algae.</title>
        <authorList>
            <person name="Kim J.M."/>
            <person name="Lee J.K."/>
            <person name="Choi B.J."/>
            <person name="Bayburt H."/>
            <person name="Jeon C.O."/>
        </authorList>
    </citation>
    <scope>NUCLEOTIDE SEQUENCE [LARGE SCALE GENOMIC DNA]</scope>
    <source>
        <strain evidence="2 3">G2-5</strain>
    </source>
</reference>
<keyword evidence="3" id="KW-1185">Reference proteome</keyword>
<proteinExistence type="predicted"/>
<dbReference type="Gene3D" id="3.20.20.80">
    <property type="entry name" value="Glycosidases"/>
    <property type="match status" value="1"/>
</dbReference>
<dbReference type="SUPFAM" id="SSF51445">
    <property type="entry name" value="(Trans)glycosidases"/>
    <property type="match status" value="1"/>
</dbReference>
<dbReference type="PANTHER" id="PTHR10357:SF216">
    <property type="entry name" value="MALTOOLIGOSYL TREHALOSE SYNTHASE-RELATED"/>
    <property type="match status" value="1"/>
</dbReference>
<dbReference type="Pfam" id="PF00128">
    <property type="entry name" value="Alpha-amylase"/>
    <property type="match status" value="1"/>
</dbReference>
<accession>A0ABY7YYC2</accession>
<dbReference type="Gene3D" id="3.30.1590.10">
    <property type="entry name" value="Maltooligosyl trehalose synthase, domain 2"/>
    <property type="match status" value="1"/>
</dbReference>
<dbReference type="InterPro" id="IPR013797">
    <property type="entry name" value="Maltooligo_trehalose_synth_4"/>
</dbReference>
<dbReference type="Gene3D" id="1.10.150.200">
    <property type="entry name" value="Maltooligosyl trehalose synthase, domain 3"/>
    <property type="match status" value="1"/>
</dbReference>
<gene>
    <name evidence="2" type="primary">treY</name>
    <name evidence="2" type="ORF">PSQ90_16920</name>
</gene>
<evidence type="ECO:0000313" key="2">
    <source>
        <dbReference type="EMBL" id="WDR05889.1"/>
    </source>
</evidence>
<dbReference type="InterPro" id="IPR017853">
    <property type="entry name" value="GH"/>
</dbReference>
<dbReference type="InterPro" id="IPR012767">
    <property type="entry name" value="Trehalose_TreY"/>
</dbReference>
<dbReference type="Proteomes" id="UP001222118">
    <property type="component" value="Chromosome"/>
</dbReference>
<protein>
    <submittedName>
        <fullName evidence="2">Malto-oligosyltrehalose synthase</fullName>
    </submittedName>
</protein>
<evidence type="ECO:0000259" key="1">
    <source>
        <dbReference type="SMART" id="SM00642"/>
    </source>
</evidence>
<organism evidence="2 3">
    <name type="scientific">Devosia rhodophyticola</name>
    <dbReference type="NCBI Taxonomy" id="3026423"/>
    <lineage>
        <taxon>Bacteria</taxon>
        <taxon>Pseudomonadati</taxon>
        <taxon>Pseudomonadota</taxon>
        <taxon>Alphaproteobacteria</taxon>
        <taxon>Hyphomicrobiales</taxon>
        <taxon>Devosiaceae</taxon>
        <taxon>Devosia</taxon>
    </lineage>
</organism>